<comment type="caution">
    <text evidence="2">The sequence shown here is derived from an EMBL/GenBank/DDBJ whole genome shotgun (WGS) entry which is preliminary data.</text>
</comment>
<evidence type="ECO:0000256" key="1">
    <source>
        <dbReference type="SAM" id="Phobius"/>
    </source>
</evidence>
<accession>A0A8J6IYV9</accession>
<feature type="transmembrane region" description="Helical" evidence="1">
    <location>
        <begin position="129"/>
        <end position="151"/>
    </location>
</feature>
<gene>
    <name evidence="2" type="ORF">H8S11_11790</name>
</gene>
<proteinExistence type="predicted"/>
<dbReference type="Proteomes" id="UP000628736">
    <property type="component" value="Unassembled WGS sequence"/>
</dbReference>
<evidence type="ECO:0000313" key="2">
    <source>
        <dbReference type="EMBL" id="MBC5723490.1"/>
    </source>
</evidence>
<dbReference type="EMBL" id="JACOPO010000009">
    <property type="protein sequence ID" value="MBC5723490.1"/>
    <property type="molecule type" value="Genomic_DNA"/>
</dbReference>
<keyword evidence="1" id="KW-0472">Membrane</keyword>
<dbReference type="AlphaFoldDB" id="A0A8J6IYV9"/>
<organism evidence="2 3">
    <name type="scientific">Flintibacter hominis</name>
    <dbReference type="NCBI Taxonomy" id="2763048"/>
    <lineage>
        <taxon>Bacteria</taxon>
        <taxon>Bacillati</taxon>
        <taxon>Bacillota</taxon>
        <taxon>Clostridia</taxon>
        <taxon>Eubacteriales</taxon>
        <taxon>Flintibacter</taxon>
    </lineage>
</organism>
<dbReference type="Pfam" id="PF11188">
    <property type="entry name" value="DUF2975"/>
    <property type="match status" value="1"/>
</dbReference>
<keyword evidence="1" id="KW-0812">Transmembrane</keyword>
<keyword evidence="1" id="KW-1133">Transmembrane helix</keyword>
<protein>
    <submittedName>
        <fullName evidence="2">DUF2975 domain-containing protein</fullName>
    </submittedName>
</protein>
<sequence>MEKTGVQKLAGVLKMLVVGMMVLNVIALLFVPWLVTSADELHLFLEERVLHLLRIQPYGEDDIVIPIIFVALAGWGEVWQDTVCALYTLFLLICGVCCFVILKQAKGILNTVLEGMPFQMANARSMRRAAVCCWIITGMAAVRLIGELIWLKNTAPIYTYNTLFIPIFLMGGLLFLVMSALFRQAAELKEDQDLTI</sequence>
<evidence type="ECO:0000313" key="3">
    <source>
        <dbReference type="Proteomes" id="UP000628736"/>
    </source>
</evidence>
<dbReference type="RefSeq" id="WP_147571959.1">
    <property type="nucleotide sequence ID" value="NZ_JACOPO010000009.1"/>
</dbReference>
<feature type="transmembrane region" description="Helical" evidence="1">
    <location>
        <begin position="12"/>
        <end position="35"/>
    </location>
</feature>
<dbReference type="InterPro" id="IPR021354">
    <property type="entry name" value="DUF2975"/>
</dbReference>
<keyword evidence="3" id="KW-1185">Reference proteome</keyword>
<name>A0A8J6IYV9_9FIRM</name>
<reference evidence="2" key="1">
    <citation type="submission" date="2020-08" db="EMBL/GenBank/DDBJ databases">
        <title>Genome public.</title>
        <authorList>
            <person name="Liu C."/>
            <person name="Sun Q."/>
        </authorList>
    </citation>
    <scope>NUCLEOTIDE SEQUENCE</scope>
    <source>
        <strain evidence="2">NSJ-23</strain>
    </source>
</reference>
<feature type="transmembrane region" description="Helical" evidence="1">
    <location>
        <begin position="163"/>
        <end position="182"/>
    </location>
</feature>
<feature type="transmembrane region" description="Helical" evidence="1">
    <location>
        <begin position="85"/>
        <end position="102"/>
    </location>
</feature>